<evidence type="ECO:0000256" key="2">
    <source>
        <dbReference type="ARBA" id="ARBA00022475"/>
    </source>
</evidence>
<feature type="transmembrane region" description="Helical" evidence="6">
    <location>
        <begin position="98"/>
        <end position="121"/>
    </location>
</feature>
<dbReference type="InterPro" id="IPR005598">
    <property type="entry name" value="ATP_synth_I"/>
</dbReference>
<keyword evidence="4 6" id="KW-1133">Transmembrane helix</keyword>
<comment type="subcellular location">
    <subcellularLocation>
        <location evidence="1">Cell membrane</location>
        <topology evidence="1">Multi-pass membrane protein</topology>
    </subcellularLocation>
</comment>
<evidence type="ECO:0000256" key="1">
    <source>
        <dbReference type="ARBA" id="ARBA00004651"/>
    </source>
</evidence>
<dbReference type="NCBIfam" id="NF004763">
    <property type="entry name" value="PRK06099.1"/>
    <property type="match status" value="1"/>
</dbReference>
<dbReference type="AlphaFoldDB" id="A0A380VI18"/>
<sequence>MSAVINQTRRKYQLALGIEIVCFLVIFGLLAAWQWNNALSFILGASAIFIPHCFFVLLFFFTRQEYAQKLTALYRGELVKFVLTILLIVLFFKIFLSINFIIFFLGYFISILLNNIVPFMVSKYFGI</sequence>
<evidence type="ECO:0000256" key="3">
    <source>
        <dbReference type="ARBA" id="ARBA00022692"/>
    </source>
</evidence>
<dbReference type="Proteomes" id="UP000254507">
    <property type="component" value="Unassembled WGS sequence"/>
</dbReference>
<dbReference type="GO" id="GO:0005886">
    <property type="term" value="C:plasma membrane"/>
    <property type="evidence" value="ECO:0007669"/>
    <property type="project" value="UniProtKB-SubCell"/>
</dbReference>
<evidence type="ECO:0000256" key="5">
    <source>
        <dbReference type="ARBA" id="ARBA00023136"/>
    </source>
</evidence>
<evidence type="ECO:0000313" key="7">
    <source>
        <dbReference type="EMBL" id="SUU38432.1"/>
    </source>
</evidence>
<dbReference type="EMBL" id="UFSB01000001">
    <property type="protein sequence ID" value="SUU38432.1"/>
    <property type="molecule type" value="Genomic_DNA"/>
</dbReference>
<keyword evidence="5 6" id="KW-0472">Membrane</keyword>
<reference evidence="7 8" key="1">
    <citation type="submission" date="2018-06" db="EMBL/GenBank/DDBJ databases">
        <authorList>
            <consortium name="Pathogen Informatics"/>
            <person name="Doyle S."/>
        </authorList>
    </citation>
    <scope>NUCLEOTIDE SEQUENCE [LARGE SCALE GENOMIC DNA]</scope>
    <source>
        <strain evidence="7 8">NCTC10851</strain>
    </source>
</reference>
<evidence type="ECO:0000313" key="8">
    <source>
        <dbReference type="Proteomes" id="UP000254507"/>
    </source>
</evidence>
<dbReference type="Pfam" id="PF03899">
    <property type="entry name" value="ATP-synt_I"/>
    <property type="match status" value="1"/>
</dbReference>
<dbReference type="GO" id="GO:0016787">
    <property type="term" value="F:hydrolase activity"/>
    <property type="evidence" value="ECO:0007669"/>
    <property type="project" value="UniProtKB-KW"/>
</dbReference>
<accession>A0A380VI18</accession>
<name>A0A380VI18_9PAST</name>
<evidence type="ECO:0000256" key="4">
    <source>
        <dbReference type="ARBA" id="ARBA00022989"/>
    </source>
</evidence>
<gene>
    <name evidence="7" type="ORF">NCTC10851_02090</name>
</gene>
<dbReference type="OrthoDB" id="5771248at2"/>
<dbReference type="EC" id="3.6.3.14" evidence="7"/>
<evidence type="ECO:0000256" key="6">
    <source>
        <dbReference type="SAM" id="Phobius"/>
    </source>
</evidence>
<feature type="transmembrane region" description="Helical" evidence="6">
    <location>
        <begin position="12"/>
        <end position="33"/>
    </location>
</feature>
<keyword evidence="2" id="KW-1003">Cell membrane</keyword>
<keyword evidence="7" id="KW-0378">Hydrolase</keyword>
<organism evidence="7 8">
    <name type="scientific">Actinobacillus seminis</name>
    <dbReference type="NCBI Taxonomy" id="722"/>
    <lineage>
        <taxon>Bacteria</taxon>
        <taxon>Pseudomonadati</taxon>
        <taxon>Pseudomonadota</taxon>
        <taxon>Gammaproteobacteria</taxon>
        <taxon>Pasteurellales</taxon>
        <taxon>Pasteurellaceae</taxon>
        <taxon>Actinobacillus</taxon>
    </lineage>
</organism>
<keyword evidence="3 6" id="KW-0812">Transmembrane</keyword>
<dbReference type="RefSeq" id="WP_115610079.1">
    <property type="nucleotide sequence ID" value="NZ_UFSB01000001.1"/>
</dbReference>
<proteinExistence type="predicted"/>
<feature type="transmembrane region" description="Helical" evidence="6">
    <location>
        <begin position="73"/>
        <end position="92"/>
    </location>
</feature>
<protein>
    <submittedName>
        <fullName evidence="7">F0F1 ATP synthase subunit I</fullName>
        <ecNumber evidence="7">3.6.3.14</ecNumber>
    </submittedName>
</protein>
<feature type="transmembrane region" description="Helical" evidence="6">
    <location>
        <begin position="39"/>
        <end position="61"/>
    </location>
</feature>